<dbReference type="Pfam" id="PF13715">
    <property type="entry name" value="CarbopepD_reg_2"/>
    <property type="match status" value="1"/>
</dbReference>
<keyword evidence="7 8" id="KW-0998">Cell outer membrane</keyword>
<evidence type="ECO:0000256" key="8">
    <source>
        <dbReference type="PROSITE-ProRule" id="PRU01360"/>
    </source>
</evidence>
<name>A0A8T4H4W3_9SPHI</name>
<dbReference type="FunFam" id="2.170.130.10:FF:000003">
    <property type="entry name" value="SusC/RagA family TonB-linked outer membrane protein"/>
    <property type="match status" value="1"/>
</dbReference>
<dbReference type="NCBIfam" id="TIGR04056">
    <property type="entry name" value="OMP_RagA_SusC"/>
    <property type="match status" value="1"/>
</dbReference>
<feature type="signal peptide" evidence="10">
    <location>
        <begin position="1"/>
        <end position="22"/>
    </location>
</feature>
<dbReference type="InterPro" id="IPR008969">
    <property type="entry name" value="CarboxyPept-like_regulatory"/>
</dbReference>
<gene>
    <name evidence="13" type="ORF">J5U18_00435</name>
</gene>
<evidence type="ECO:0000313" key="14">
    <source>
        <dbReference type="Proteomes" id="UP000679691"/>
    </source>
</evidence>
<organism evidence="13 14">
    <name type="scientific">Rhinopithecimicrobium faecis</name>
    <dbReference type="NCBI Taxonomy" id="2820698"/>
    <lineage>
        <taxon>Bacteria</taxon>
        <taxon>Pseudomonadati</taxon>
        <taxon>Bacteroidota</taxon>
        <taxon>Sphingobacteriia</taxon>
        <taxon>Sphingobacteriales</taxon>
        <taxon>Sphingobacteriaceae</taxon>
        <taxon>Rhinopithecimicrobium</taxon>
    </lineage>
</organism>
<accession>A0A8T4H4W3</accession>
<proteinExistence type="inferred from homology"/>
<dbReference type="Gene3D" id="2.60.40.1120">
    <property type="entry name" value="Carboxypeptidase-like, regulatory domain"/>
    <property type="match status" value="1"/>
</dbReference>
<feature type="domain" description="TonB-dependent receptor plug" evidence="12">
    <location>
        <begin position="115"/>
        <end position="220"/>
    </location>
</feature>
<evidence type="ECO:0000313" key="13">
    <source>
        <dbReference type="EMBL" id="MBP3942042.1"/>
    </source>
</evidence>
<keyword evidence="13" id="KW-0675">Receptor</keyword>
<keyword evidence="14" id="KW-1185">Reference proteome</keyword>
<evidence type="ECO:0000256" key="7">
    <source>
        <dbReference type="ARBA" id="ARBA00023237"/>
    </source>
</evidence>
<dbReference type="InterPro" id="IPR012910">
    <property type="entry name" value="Plug_dom"/>
</dbReference>
<sequence>MKHTYHFLSMFLLLVFCSHSYGQNYTVTGTVKIASGEAIAGASIKIVGASTSASTNAEGRFTLQVEPNATLEVSYLGFLTQKVAVNNQKEVSITLTQNESSLEEVVIVGYGAQKKENLTGSVAAISGKALENRSLTNVSSALAGQAAGVFVRQGSGRPGSDGATIRIRGTGTLNNADALVVVDGIIGVMDAVNPNDIESISVLKDAASAAIYGAQAANGVILITTKKGRNAQPQINYTGIVSMTQPSNMPEFIADYVRHMELYNEGATNIGQAAPYQQSTVDLWKEKNKDPNALNEFGYPNYVAYPNTNWGKEIFENNLIQNHNISVLGGAERVSYNISSRFMNNPGIMAKTGFKRYETRANIETKVKDFLVLGTQTFASIENREKGNVDNLFNFLRQSTPGVYPFYDGKYGGAAAPDEAPILNNLQTYLDGTSGKDQRTRINSTLYGRLNFMKGLTLESKVNYQMRMQEETSYTNPISRWNFNTNSIVAEGLIPSSLTTAQGYNKNYTLTFDNVLRYSAEVNKHQFGALVGHNEYYYNYYDFSATKRGLIDASINNIGSGTEMAGITGTEYDRSMRSFFGRVNYNYANKYLVEVNVRRDASSRFGSDFQWGTFPSFSAAWRLSEEPFMQGVNRYIQNLKIRASWGKLGNDAAGDYDWQATYGPVNYSFGGAQTAALRQSKIANPQLKWETSTVSGIATEFNLFKNKATVEIEYYNRHTSDILTVLPIPLTNGTISAATVNAGAVLNRGVEVNLGWKDQRGDFSYGFAGNFAYNFNQVTKFKGKLTEGWQTVNNAEVYQSNIGDVSSGDLNRILEGYGINEYYLRSVYKGDGSYQHSDGSVNILGGPESGMIRTQADMEWVEAMKTAGYSFSPINNLGKAQLYYGDLIFADLNGDKIYGNNFDRRFTGTRSEPKYTVGFSANMAFKGIDISMVWSGGFGMQYYWNAEGYNNSIVRNGNGIATRIADDHYYYNDADPMDSKNSVNGQFPRLKYNGDNINNALSDFWLYNASYIKLRNIQVGYTLPKTWLNNLKLQNARIYFTGENLFTITKFPGLDPEIGAGVGYPTMRQYALGLTIGF</sequence>
<dbReference type="Pfam" id="PF00593">
    <property type="entry name" value="TonB_dep_Rec_b-barrel"/>
    <property type="match status" value="1"/>
</dbReference>
<dbReference type="Proteomes" id="UP000679691">
    <property type="component" value="Unassembled WGS sequence"/>
</dbReference>
<feature type="domain" description="TonB-dependent receptor-like beta-barrel" evidence="11">
    <location>
        <begin position="385"/>
        <end position="811"/>
    </location>
</feature>
<keyword evidence="4 8" id="KW-0812">Transmembrane</keyword>
<dbReference type="InterPro" id="IPR039426">
    <property type="entry name" value="TonB-dep_rcpt-like"/>
</dbReference>
<keyword evidence="3 8" id="KW-1134">Transmembrane beta strand</keyword>
<evidence type="ECO:0000256" key="9">
    <source>
        <dbReference type="RuleBase" id="RU003357"/>
    </source>
</evidence>
<dbReference type="EMBL" id="JAGKSB010000001">
    <property type="protein sequence ID" value="MBP3942042.1"/>
    <property type="molecule type" value="Genomic_DNA"/>
</dbReference>
<evidence type="ECO:0000256" key="2">
    <source>
        <dbReference type="ARBA" id="ARBA00022448"/>
    </source>
</evidence>
<comment type="caution">
    <text evidence="13">The sequence shown here is derived from an EMBL/GenBank/DDBJ whole genome shotgun (WGS) entry which is preliminary data.</text>
</comment>
<dbReference type="InterPro" id="IPR036942">
    <property type="entry name" value="Beta-barrel_TonB_sf"/>
</dbReference>
<comment type="subcellular location">
    <subcellularLocation>
        <location evidence="1 8">Cell outer membrane</location>
        <topology evidence="1 8">Multi-pass membrane protein</topology>
    </subcellularLocation>
</comment>
<evidence type="ECO:0000256" key="1">
    <source>
        <dbReference type="ARBA" id="ARBA00004571"/>
    </source>
</evidence>
<dbReference type="SUPFAM" id="SSF49464">
    <property type="entry name" value="Carboxypeptidase regulatory domain-like"/>
    <property type="match status" value="1"/>
</dbReference>
<evidence type="ECO:0000259" key="11">
    <source>
        <dbReference type="Pfam" id="PF00593"/>
    </source>
</evidence>
<evidence type="ECO:0000256" key="3">
    <source>
        <dbReference type="ARBA" id="ARBA00022452"/>
    </source>
</evidence>
<comment type="similarity">
    <text evidence="8 9">Belongs to the TonB-dependent receptor family.</text>
</comment>
<dbReference type="NCBIfam" id="TIGR04057">
    <property type="entry name" value="SusC_RagA_signa"/>
    <property type="match status" value="1"/>
</dbReference>
<dbReference type="InterPro" id="IPR023996">
    <property type="entry name" value="TonB-dep_OMP_SusC/RagA"/>
</dbReference>
<dbReference type="Gene3D" id="2.40.170.20">
    <property type="entry name" value="TonB-dependent receptor, beta-barrel domain"/>
    <property type="match status" value="1"/>
</dbReference>
<dbReference type="PROSITE" id="PS52016">
    <property type="entry name" value="TONB_DEPENDENT_REC_3"/>
    <property type="match status" value="1"/>
</dbReference>
<dbReference type="SUPFAM" id="SSF56935">
    <property type="entry name" value="Porins"/>
    <property type="match status" value="1"/>
</dbReference>
<evidence type="ECO:0000256" key="4">
    <source>
        <dbReference type="ARBA" id="ARBA00022692"/>
    </source>
</evidence>
<evidence type="ECO:0000256" key="6">
    <source>
        <dbReference type="ARBA" id="ARBA00023136"/>
    </source>
</evidence>
<evidence type="ECO:0000256" key="10">
    <source>
        <dbReference type="SAM" id="SignalP"/>
    </source>
</evidence>
<dbReference type="GO" id="GO:0009279">
    <property type="term" value="C:cell outer membrane"/>
    <property type="evidence" value="ECO:0007669"/>
    <property type="project" value="UniProtKB-SubCell"/>
</dbReference>
<dbReference type="AlphaFoldDB" id="A0A8T4H4W3"/>
<keyword evidence="10" id="KW-0732">Signal</keyword>
<evidence type="ECO:0000256" key="5">
    <source>
        <dbReference type="ARBA" id="ARBA00023077"/>
    </source>
</evidence>
<dbReference type="InterPro" id="IPR000531">
    <property type="entry name" value="Beta-barrel_TonB"/>
</dbReference>
<dbReference type="Gene3D" id="2.170.130.10">
    <property type="entry name" value="TonB-dependent receptor, plug domain"/>
    <property type="match status" value="1"/>
</dbReference>
<dbReference type="Pfam" id="PF07715">
    <property type="entry name" value="Plug"/>
    <property type="match status" value="1"/>
</dbReference>
<dbReference type="InterPro" id="IPR023997">
    <property type="entry name" value="TonB-dep_OMP_SusC/RagA_CS"/>
</dbReference>
<dbReference type="InterPro" id="IPR037066">
    <property type="entry name" value="Plug_dom_sf"/>
</dbReference>
<feature type="chain" id="PRO_5035785025" evidence="10">
    <location>
        <begin position="23"/>
        <end position="1078"/>
    </location>
</feature>
<keyword evidence="2 8" id="KW-0813">Transport</keyword>
<keyword evidence="6 8" id="KW-0472">Membrane</keyword>
<keyword evidence="5 9" id="KW-0798">TonB box</keyword>
<dbReference type="RefSeq" id="WP_353545525.1">
    <property type="nucleotide sequence ID" value="NZ_JAGKSB010000001.1"/>
</dbReference>
<protein>
    <submittedName>
        <fullName evidence="13">TonB-dependent receptor</fullName>
    </submittedName>
</protein>
<evidence type="ECO:0000259" key="12">
    <source>
        <dbReference type="Pfam" id="PF07715"/>
    </source>
</evidence>
<reference evidence="13" key="1">
    <citation type="submission" date="2021-03" db="EMBL/GenBank/DDBJ databases">
        <authorList>
            <person name="Lu T."/>
            <person name="Wang Q."/>
            <person name="Han X."/>
        </authorList>
    </citation>
    <scope>NUCLEOTIDE SEQUENCE</scope>
    <source>
        <strain evidence="13">WQ 2009</strain>
    </source>
</reference>